<evidence type="ECO:0000313" key="2">
    <source>
        <dbReference type="WBParaSite" id="nRc.2.0.1.t08681-RA"/>
    </source>
</evidence>
<dbReference type="Proteomes" id="UP000887565">
    <property type="component" value="Unplaced"/>
</dbReference>
<keyword evidence="1" id="KW-1185">Reference proteome</keyword>
<reference evidence="2" key="1">
    <citation type="submission" date="2022-11" db="UniProtKB">
        <authorList>
            <consortium name="WormBaseParasite"/>
        </authorList>
    </citation>
    <scope>IDENTIFICATION</scope>
</reference>
<name>A0A915I4J8_ROMCU</name>
<protein>
    <submittedName>
        <fullName evidence="2">Uncharacterized protein</fullName>
    </submittedName>
</protein>
<evidence type="ECO:0000313" key="1">
    <source>
        <dbReference type="Proteomes" id="UP000887565"/>
    </source>
</evidence>
<accession>A0A915I4J8</accession>
<proteinExistence type="predicted"/>
<sequence>FLPDNEVINDPFIGQRIYDFTVFKANFFNFVRDFDGTRTLLHGSCLTPTVVVRTTRPNRSWSLMTRLIPTLSGSVSPFIVAGLNDTCHLMTVDVSYRIDEMKCCLYK</sequence>
<organism evidence="1 2">
    <name type="scientific">Romanomermis culicivorax</name>
    <name type="common">Nematode worm</name>
    <dbReference type="NCBI Taxonomy" id="13658"/>
    <lineage>
        <taxon>Eukaryota</taxon>
        <taxon>Metazoa</taxon>
        <taxon>Ecdysozoa</taxon>
        <taxon>Nematoda</taxon>
        <taxon>Enoplea</taxon>
        <taxon>Dorylaimia</taxon>
        <taxon>Mermithida</taxon>
        <taxon>Mermithoidea</taxon>
        <taxon>Mermithidae</taxon>
        <taxon>Romanomermis</taxon>
    </lineage>
</organism>
<dbReference type="WBParaSite" id="nRc.2.0.1.t08681-RA">
    <property type="protein sequence ID" value="nRc.2.0.1.t08681-RA"/>
    <property type="gene ID" value="nRc.2.0.1.g08681"/>
</dbReference>
<dbReference type="AlphaFoldDB" id="A0A915I4J8"/>